<dbReference type="GO" id="GO:0005576">
    <property type="term" value="C:extracellular region"/>
    <property type="evidence" value="ECO:0007669"/>
    <property type="project" value="TreeGrafter"/>
</dbReference>
<dbReference type="AlphaFoldDB" id="A0AAU8KQC1"/>
<evidence type="ECO:0000256" key="2">
    <source>
        <dbReference type="ARBA" id="ARBA00022679"/>
    </source>
</evidence>
<dbReference type="GO" id="GO:0071555">
    <property type="term" value="P:cell wall organization"/>
    <property type="evidence" value="ECO:0007669"/>
    <property type="project" value="UniProtKB-UniRule"/>
</dbReference>
<sequence length="402" mass="41815">MSSARPRIRRSAPAGRRARFALAGPAALLAAALTACSGGASGSAEAGGDGKAPDTSITVNLRGEAAAPGEPVKVTLAHGKLKAVSVKPGEGGPLAGKISADGRTWTSDRVAAPGTAYTVEATDADGGSDRATFATAEAGKVNKLSLAPGKDTTVGIGQPLSVVFDHPVKNKAAVEKALKVSTSNDTEGSWGWLQDYSGKDRVDWRPKEYWKPGTKVTLDARLNGVDTGADGGWFVRDYATTFTVGAAQVVRVDLDGHRLSLHRDGKQVMDLPMSAGTPGGEKASWRGTAVLMSKEGTINMRSETVGLGDAYDKMVDYSMRLTWSGMYAHAAPWNAGFFGRANRSSGCLGMSDGDAAALYGQVRVGDPFEMTGAEAKGTVAEGNGYGAWNVSWADWQAKSALK</sequence>
<evidence type="ECO:0000256" key="4">
    <source>
        <dbReference type="ARBA" id="ARBA00022984"/>
    </source>
</evidence>
<keyword evidence="3 7" id="KW-0133">Cell shape</keyword>
<dbReference type="RefSeq" id="WP_354598402.1">
    <property type="nucleotide sequence ID" value="NZ_CP136798.1"/>
</dbReference>
<keyword evidence="4 7" id="KW-0573">Peptidoglycan synthesis</keyword>
<keyword evidence="8" id="KW-0732">Signal</keyword>
<dbReference type="Gene3D" id="2.60.40.3780">
    <property type="match status" value="1"/>
</dbReference>
<dbReference type="Pfam" id="PF03734">
    <property type="entry name" value="YkuD"/>
    <property type="match status" value="1"/>
</dbReference>
<dbReference type="SUPFAM" id="SSF141523">
    <property type="entry name" value="L,D-transpeptidase catalytic domain-like"/>
    <property type="match status" value="1"/>
</dbReference>
<dbReference type="InterPro" id="IPR038063">
    <property type="entry name" value="Transpep_catalytic_dom"/>
</dbReference>
<dbReference type="EMBL" id="CP136798">
    <property type="protein sequence ID" value="XCN17813.1"/>
    <property type="molecule type" value="Genomic_DNA"/>
</dbReference>
<evidence type="ECO:0000256" key="7">
    <source>
        <dbReference type="PROSITE-ProRule" id="PRU01373"/>
    </source>
</evidence>
<dbReference type="PANTHER" id="PTHR30582">
    <property type="entry name" value="L,D-TRANSPEPTIDASE"/>
    <property type="match status" value="1"/>
</dbReference>
<dbReference type="GO" id="GO:0008360">
    <property type="term" value="P:regulation of cell shape"/>
    <property type="evidence" value="ECO:0007669"/>
    <property type="project" value="UniProtKB-UniRule"/>
</dbReference>
<comment type="pathway">
    <text evidence="1 7">Cell wall biogenesis; peptidoglycan biosynthesis.</text>
</comment>
<dbReference type="GO" id="GO:0016746">
    <property type="term" value="F:acyltransferase activity"/>
    <property type="evidence" value="ECO:0007669"/>
    <property type="project" value="UniProtKB-KW"/>
</dbReference>
<evidence type="ECO:0000313" key="10">
    <source>
        <dbReference type="EMBL" id="XCN17813.1"/>
    </source>
</evidence>
<dbReference type="GO" id="GO:0071972">
    <property type="term" value="F:peptidoglycan L,D-transpeptidase activity"/>
    <property type="evidence" value="ECO:0007669"/>
    <property type="project" value="TreeGrafter"/>
</dbReference>
<evidence type="ECO:0000256" key="3">
    <source>
        <dbReference type="ARBA" id="ARBA00022960"/>
    </source>
</evidence>
<protein>
    <submittedName>
        <fullName evidence="10">Ig-like domain-containing protein</fullName>
    </submittedName>
</protein>
<evidence type="ECO:0000256" key="5">
    <source>
        <dbReference type="ARBA" id="ARBA00023315"/>
    </source>
</evidence>
<gene>
    <name evidence="10" type="ORF">R1Y80_31090</name>
</gene>
<keyword evidence="6 7" id="KW-0961">Cell wall biogenesis/degradation</keyword>
<dbReference type="InterPro" id="IPR005490">
    <property type="entry name" value="LD_TPept_cat_dom"/>
</dbReference>
<evidence type="ECO:0000259" key="9">
    <source>
        <dbReference type="PROSITE" id="PS52029"/>
    </source>
</evidence>
<keyword evidence="2" id="KW-0808">Transferase</keyword>
<proteinExistence type="predicted"/>
<dbReference type="GO" id="GO:0018104">
    <property type="term" value="P:peptidoglycan-protein cross-linking"/>
    <property type="evidence" value="ECO:0007669"/>
    <property type="project" value="TreeGrafter"/>
</dbReference>
<evidence type="ECO:0000256" key="6">
    <source>
        <dbReference type="ARBA" id="ARBA00023316"/>
    </source>
</evidence>
<dbReference type="CDD" id="cd16913">
    <property type="entry name" value="YkuD_like"/>
    <property type="match status" value="1"/>
</dbReference>
<dbReference type="InterPro" id="IPR050979">
    <property type="entry name" value="LD-transpeptidase"/>
</dbReference>
<dbReference type="Gene3D" id="2.40.440.10">
    <property type="entry name" value="L,D-transpeptidase catalytic domain-like"/>
    <property type="match status" value="1"/>
</dbReference>
<keyword evidence="5" id="KW-0012">Acyltransferase</keyword>
<dbReference type="PANTHER" id="PTHR30582:SF2">
    <property type="entry name" value="L,D-TRANSPEPTIDASE YCIB-RELATED"/>
    <property type="match status" value="1"/>
</dbReference>
<feature type="signal peptide" evidence="8">
    <location>
        <begin position="1"/>
        <end position="46"/>
    </location>
</feature>
<feature type="active site" description="Proton donor/acceptor" evidence="7">
    <location>
        <position position="329"/>
    </location>
</feature>
<feature type="chain" id="PRO_5043515635" evidence="8">
    <location>
        <begin position="47"/>
        <end position="402"/>
    </location>
</feature>
<dbReference type="InterPro" id="IPR041280">
    <property type="entry name" value="Big_10"/>
</dbReference>
<evidence type="ECO:0000256" key="1">
    <source>
        <dbReference type="ARBA" id="ARBA00004752"/>
    </source>
</evidence>
<feature type="active site" description="Nucleophile" evidence="7">
    <location>
        <position position="347"/>
    </location>
</feature>
<accession>A0AAU8KQC1</accession>
<organism evidence="10">
    <name type="scientific">Streptomyces sp. JL1001</name>
    <dbReference type="NCBI Taxonomy" id="3078227"/>
    <lineage>
        <taxon>Bacteria</taxon>
        <taxon>Bacillati</taxon>
        <taxon>Actinomycetota</taxon>
        <taxon>Actinomycetes</taxon>
        <taxon>Kitasatosporales</taxon>
        <taxon>Streptomycetaceae</taxon>
        <taxon>Streptomyces</taxon>
    </lineage>
</organism>
<dbReference type="CDD" id="cd13432">
    <property type="entry name" value="LDT_IgD_like_2"/>
    <property type="match status" value="1"/>
</dbReference>
<feature type="domain" description="L,D-TPase catalytic" evidence="9">
    <location>
        <begin position="248"/>
        <end position="371"/>
    </location>
</feature>
<evidence type="ECO:0000256" key="8">
    <source>
        <dbReference type="SAM" id="SignalP"/>
    </source>
</evidence>
<dbReference type="PROSITE" id="PS52029">
    <property type="entry name" value="LD_TPASE"/>
    <property type="match status" value="1"/>
</dbReference>
<name>A0AAU8KQC1_9ACTN</name>
<dbReference type="Pfam" id="PF17964">
    <property type="entry name" value="Big_10"/>
    <property type="match status" value="1"/>
</dbReference>
<dbReference type="Gene3D" id="2.60.40.3710">
    <property type="match status" value="1"/>
</dbReference>
<reference evidence="10" key="1">
    <citation type="submission" date="2023-10" db="EMBL/GenBank/DDBJ databases">
        <title>Complete genome sequence of Streptomyces sp. JL1001.</title>
        <authorList>
            <person name="Jiang L."/>
        </authorList>
    </citation>
    <scope>NUCLEOTIDE SEQUENCE</scope>
    <source>
        <strain evidence="10">JL1001</strain>
    </source>
</reference>